<gene>
    <name evidence="1" type="ORF">E6C27_scaffold768G00070</name>
</gene>
<proteinExistence type="predicted"/>
<name>A0A5A7TAZ3_CUCMM</name>
<organism evidence="1 2">
    <name type="scientific">Cucumis melo var. makuwa</name>
    <name type="common">Oriental melon</name>
    <dbReference type="NCBI Taxonomy" id="1194695"/>
    <lineage>
        <taxon>Eukaryota</taxon>
        <taxon>Viridiplantae</taxon>
        <taxon>Streptophyta</taxon>
        <taxon>Embryophyta</taxon>
        <taxon>Tracheophyta</taxon>
        <taxon>Spermatophyta</taxon>
        <taxon>Magnoliopsida</taxon>
        <taxon>eudicotyledons</taxon>
        <taxon>Gunneridae</taxon>
        <taxon>Pentapetalae</taxon>
        <taxon>rosids</taxon>
        <taxon>fabids</taxon>
        <taxon>Cucurbitales</taxon>
        <taxon>Cucurbitaceae</taxon>
        <taxon>Benincaseae</taxon>
        <taxon>Cucumis</taxon>
    </lineage>
</organism>
<dbReference type="EMBL" id="SSTE01017997">
    <property type="protein sequence ID" value="KAA0040138.1"/>
    <property type="molecule type" value="Genomic_DNA"/>
</dbReference>
<dbReference type="Proteomes" id="UP000321393">
    <property type="component" value="Unassembled WGS sequence"/>
</dbReference>
<evidence type="ECO:0000313" key="2">
    <source>
        <dbReference type="Proteomes" id="UP000321393"/>
    </source>
</evidence>
<evidence type="ECO:0000313" key="1">
    <source>
        <dbReference type="EMBL" id="KAA0040138.1"/>
    </source>
</evidence>
<sequence>MVTTKFEIERFNGGGDFTLWAKRIQAILSSQNALKDIQDPKNLPATMNEVDKQSMEETTYEILILNITDNVLRQVINENTTYEICEKLTALYDKKDLPSKLYMREKLFSFKMNQSKTLNENLDEFKKLTNEFNQLGEKLRAESEAAIFINSLHDTYKEVKSTLKYGRESVLVDVVITALKSKELELQLEEKNA</sequence>
<accession>A0A5A7TAZ3</accession>
<dbReference type="Pfam" id="PF14223">
    <property type="entry name" value="Retrotran_gag_2"/>
    <property type="match status" value="1"/>
</dbReference>
<dbReference type="AlphaFoldDB" id="A0A5A7TAZ3"/>
<protein>
    <submittedName>
        <fullName evidence="1">Retrovirus-related Pol polyprotein from transposon TNT 1-94</fullName>
    </submittedName>
</protein>
<comment type="caution">
    <text evidence="1">The sequence shown here is derived from an EMBL/GenBank/DDBJ whole genome shotgun (WGS) entry which is preliminary data.</text>
</comment>
<dbReference type="OrthoDB" id="8042871at2759"/>
<reference evidence="1 2" key="1">
    <citation type="submission" date="2019-08" db="EMBL/GenBank/DDBJ databases">
        <title>Draft genome sequences of two oriental melons (Cucumis melo L. var makuwa).</title>
        <authorList>
            <person name="Kwon S.-Y."/>
        </authorList>
    </citation>
    <scope>NUCLEOTIDE SEQUENCE [LARGE SCALE GENOMIC DNA]</scope>
    <source>
        <strain evidence="2">cv. SW 3</strain>
        <tissue evidence="1">Leaf</tissue>
    </source>
</reference>